<evidence type="ECO:0000313" key="2">
    <source>
        <dbReference type="EMBL" id="RZS36828.1"/>
    </source>
</evidence>
<dbReference type="RefSeq" id="WP_130345459.1">
    <property type="nucleotide sequence ID" value="NZ_SGWQ01000006.1"/>
</dbReference>
<name>A0A4Q7KJS0_9PSEU</name>
<keyword evidence="2" id="KW-0808">Transferase</keyword>
<keyword evidence="3" id="KW-1185">Reference proteome</keyword>
<evidence type="ECO:0000313" key="3">
    <source>
        <dbReference type="Proteomes" id="UP000294257"/>
    </source>
</evidence>
<dbReference type="AlphaFoldDB" id="A0A4Q7KJS0"/>
<dbReference type="InterPro" id="IPR029063">
    <property type="entry name" value="SAM-dependent_MTases_sf"/>
</dbReference>
<dbReference type="OrthoDB" id="3636702at2"/>
<organism evidence="2 3">
    <name type="scientific">Herbihabitans rhizosphaerae</name>
    <dbReference type="NCBI Taxonomy" id="1872711"/>
    <lineage>
        <taxon>Bacteria</taxon>
        <taxon>Bacillati</taxon>
        <taxon>Actinomycetota</taxon>
        <taxon>Actinomycetes</taxon>
        <taxon>Pseudonocardiales</taxon>
        <taxon>Pseudonocardiaceae</taxon>
        <taxon>Herbihabitans</taxon>
    </lineage>
</organism>
<dbReference type="CDD" id="cd02440">
    <property type="entry name" value="AdoMet_MTases"/>
    <property type="match status" value="1"/>
</dbReference>
<comment type="caution">
    <text evidence="2">The sequence shown here is derived from an EMBL/GenBank/DDBJ whole genome shotgun (WGS) entry which is preliminary data.</text>
</comment>
<protein>
    <submittedName>
        <fullName evidence="2">Methyltransferase family protein</fullName>
    </submittedName>
</protein>
<dbReference type="SUPFAM" id="SSF53335">
    <property type="entry name" value="S-adenosyl-L-methionine-dependent methyltransferases"/>
    <property type="match status" value="1"/>
</dbReference>
<reference evidence="2 3" key="1">
    <citation type="submission" date="2019-02" db="EMBL/GenBank/DDBJ databases">
        <title>Genomic Encyclopedia of Type Strains, Phase IV (KMG-IV): sequencing the most valuable type-strain genomes for metagenomic binning, comparative biology and taxonomic classification.</title>
        <authorList>
            <person name="Goeker M."/>
        </authorList>
    </citation>
    <scope>NUCLEOTIDE SEQUENCE [LARGE SCALE GENOMIC DNA]</scope>
    <source>
        <strain evidence="2 3">DSM 101727</strain>
    </source>
</reference>
<dbReference type="GO" id="GO:0008757">
    <property type="term" value="F:S-adenosylmethionine-dependent methyltransferase activity"/>
    <property type="evidence" value="ECO:0007669"/>
    <property type="project" value="InterPro"/>
</dbReference>
<dbReference type="PANTHER" id="PTHR42912">
    <property type="entry name" value="METHYLTRANSFERASE"/>
    <property type="match status" value="1"/>
</dbReference>
<dbReference type="GO" id="GO:0032259">
    <property type="term" value="P:methylation"/>
    <property type="evidence" value="ECO:0007669"/>
    <property type="project" value="UniProtKB-KW"/>
</dbReference>
<dbReference type="InterPro" id="IPR050508">
    <property type="entry name" value="Methyltransf_Superfamily"/>
</dbReference>
<dbReference type="EMBL" id="SGWQ01000006">
    <property type="protein sequence ID" value="RZS36828.1"/>
    <property type="molecule type" value="Genomic_DNA"/>
</dbReference>
<dbReference type="InterPro" id="IPR013216">
    <property type="entry name" value="Methyltransf_11"/>
</dbReference>
<accession>A0A4Q7KJS0</accession>
<dbReference type="Pfam" id="PF08241">
    <property type="entry name" value="Methyltransf_11"/>
    <property type="match status" value="1"/>
</dbReference>
<dbReference type="Proteomes" id="UP000294257">
    <property type="component" value="Unassembled WGS sequence"/>
</dbReference>
<gene>
    <name evidence="2" type="ORF">EV193_10662</name>
</gene>
<keyword evidence="2" id="KW-0489">Methyltransferase</keyword>
<proteinExistence type="predicted"/>
<feature type="domain" description="Methyltransferase type 11" evidence="1">
    <location>
        <begin position="56"/>
        <end position="154"/>
    </location>
</feature>
<evidence type="ECO:0000259" key="1">
    <source>
        <dbReference type="Pfam" id="PF08241"/>
    </source>
</evidence>
<dbReference type="Gene3D" id="3.40.50.150">
    <property type="entry name" value="Vaccinia Virus protein VP39"/>
    <property type="match status" value="1"/>
</dbReference>
<sequence>MTSGTDRVSFHANEIREQDTERLAFILDMQAALDGVRRLRDWAMDGLAVRPGERVVDVGSGTGECTQRFATEVGTDGEALGIEPNPAMRALAEKRAAEAGSVARFVDGDAYALPFEDASVDVLRCERVFQHLDEPQRAADEFARVLRPGGRVVLIDSDWATAILHPGDPEVAKVVVSGMIGVNRSNPLSGRRLPGQLTAAGLTVTDIGSQALVQPQEAAAGPLTQMLGAAAVDNGWITDEQRHTLVADLAAAGERGDFFLSVTMFGVLAVKP</sequence>